<evidence type="ECO:0000313" key="2">
    <source>
        <dbReference type="Proteomes" id="UP000054217"/>
    </source>
</evidence>
<name>A0A0C3K733_PISTI</name>
<gene>
    <name evidence="1" type="ORF">M404DRAFT_526454</name>
</gene>
<dbReference type="Proteomes" id="UP000054217">
    <property type="component" value="Unassembled WGS sequence"/>
</dbReference>
<proteinExistence type="predicted"/>
<dbReference type="HOGENOM" id="CLU_2543483_0_0_1"/>
<dbReference type="InParanoid" id="A0A0C3K733"/>
<evidence type="ECO:0000313" key="1">
    <source>
        <dbReference type="EMBL" id="KIO05407.1"/>
    </source>
</evidence>
<reference evidence="2" key="2">
    <citation type="submission" date="2015-01" db="EMBL/GenBank/DDBJ databases">
        <title>Evolutionary Origins and Diversification of the Mycorrhizal Mutualists.</title>
        <authorList>
            <consortium name="DOE Joint Genome Institute"/>
            <consortium name="Mycorrhizal Genomics Consortium"/>
            <person name="Kohler A."/>
            <person name="Kuo A."/>
            <person name="Nagy L.G."/>
            <person name="Floudas D."/>
            <person name="Copeland A."/>
            <person name="Barry K.W."/>
            <person name="Cichocki N."/>
            <person name="Veneault-Fourrey C."/>
            <person name="LaButti K."/>
            <person name="Lindquist E.A."/>
            <person name="Lipzen A."/>
            <person name="Lundell T."/>
            <person name="Morin E."/>
            <person name="Murat C."/>
            <person name="Riley R."/>
            <person name="Ohm R."/>
            <person name="Sun H."/>
            <person name="Tunlid A."/>
            <person name="Henrissat B."/>
            <person name="Grigoriev I.V."/>
            <person name="Hibbett D.S."/>
            <person name="Martin F."/>
        </authorList>
    </citation>
    <scope>NUCLEOTIDE SEQUENCE [LARGE SCALE GENOMIC DNA]</scope>
    <source>
        <strain evidence="2">Marx 270</strain>
    </source>
</reference>
<dbReference type="EMBL" id="KN831967">
    <property type="protein sequence ID" value="KIO05407.1"/>
    <property type="molecule type" value="Genomic_DNA"/>
</dbReference>
<keyword evidence="2" id="KW-1185">Reference proteome</keyword>
<accession>A0A0C3K733</accession>
<sequence>MTTCNSTWKIPSRLLKATEIILREENLLTYTPIVTHYNSQQYCRQQRRRVKSPSSSAPSCLQESFPKTYIWQGQAALRKKVVK</sequence>
<reference evidence="1 2" key="1">
    <citation type="submission" date="2014-04" db="EMBL/GenBank/DDBJ databases">
        <authorList>
            <consortium name="DOE Joint Genome Institute"/>
            <person name="Kuo A."/>
            <person name="Kohler A."/>
            <person name="Costa M.D."/>
            <person name="Nagy L.G."/>
            <person name="Floudas D."/>
            <person name="Copeland A."/>
            <person name="Barry K.W."/>
            <person name="Cichocki N."/>
            <person name="Veneault-Fourrey C."/>
            <person name="LaButti K."/>
            <person name="Lindquist E.A."/>
            <person name="Lipzen A."/>
            <person name="Lundell T."/>
            <person name="Morin E."/>
            <person name="Murat C."/>
            <person name="Sun H."/>
            <person name="Tunlid A."/>
            <person name="Henrissat B."/>
            <person name="Grigoriev I.V."/>
            <person name="Hibbett D.S."/>
            <person name="Martin F."/>
            <person name="Nordberg H.P."/>
            <person name="Cantor M.N."/>
            <person name="Hua S.X."/>
        </authorList>
    </citation>
    <scope>NUCLEOTIDE SEQUENCE [LARGE SCALE GENOMIC DNA]</scope>
    <source>
        <strain evidence="1 2">Marx 270</strain>
    </source>
</reference>
<organism evidence="1 2">
    <name type="scientific">Pisolithus tinctorius Marx 270</name>
    <dbReference type="NCBI Taxonomy" id="870435"/>
    <lineage>
        <taxon>Eukaryota</taxon>
        <taxon>Fungi</taxon>
        <taxon>Dikarya</taxon>
        <taxon>Basidiomycota</taxon>
        <taxon>Agaricomycotina</taxon>
        <taxon>Agaricomycetes</taxon>
        <taxon>Agaricomycetidae</taxon>
        <taxon>Boletales</taxon>
        <taxon>Sclerodermatineae</taxon>
        <taxon>Pisolithaceae</taxon>
        <taxon>Pisolithus</taxon>
    </lineage>
</organism>
<protein>
    <submittedName>
        <fullName evidence="1">Uncharacterized protein</fullName>
    </submittedName>
</protein>
<dbReference type="AlphaFoldDB" id="A0A0C3K733"/>